<evidence type="ECO:0000256" key="2">
    <source>
        <dbReference type="ARBA" id="ARBA00022729"/>
    </source>
</evidence>
<keyword evidence="2 4" id="KW-0732">Signal</keyword>
<dbReference type="InterPro" id="IPR013780">
    <property type="entry name" value="Glyco_hydro_b"/>
</dbReference>
<comment type="similarity">
    <text evidence="1">Belongs to the glycosyl hydrolase 30 family.</text>
</comment>
<keyword evidence="3 5" id="KW-0378">Hydrolase</keyword>
<protein>
    <submittedName>
        <fullName evidence="5">O-glycosyl hydrolase</fullName>
    </submittedName>
</protein>
<evidence type="ECO:0000256" key="4">
    <source>
        <dbReference type="SAM" id="SignalP"/>
    </source>
</evidence>
<dbReference type="Gene3D" id="3.20.20.80">
    <property type="entry name" value="Glycosidases"/>
    <property type="match status" value="1"/>
</dbReference>
<accession>A0A2T0RTX6</accession>
<dbReference type="PANTHER" id="PTHR11069">
    <property type="entry name" value="GLUCOSYLCERAMIDASE"/>
    <property type="match status" value="1"/>
</dbReference>
<evidence type="ECO:0000313" key="5">
    <source>
        <dbReference type="EMBL" id="PRY24560.1"/>
    </source>
</evidence>
<dbReference type="PANTHER" id="PTHR11069:SF38">
    <property type="entry name" value="GLUCURONOXYLANASE XYNC"/>
    <property type="match status" value="1"/>
</dbReference>
<feature type="signal peptide" evidence="4">
    <location>
        <begin position="1"/>
        <end position="20"/>
    </location>
</feature>
<evidence type="ECO:0000256" key="3">
    <source>
        <dbReference type="ARBA" id="ARBA00022801"/>
    </source>
</evidence>
<dbReference type="AlphaFoldDB" id="A0A2T0RTX6"/>
<reference evidence="5 6" key="1">
    <citation type="submission" date="2018-03" db="EMBL/GenBank/DDBJ databases">
        <title>Genomic Encyclopedia of Archaeal and Bacterial Type Strains, Phase II (KMG-II): from individual species to whole genera.</title>
        <authorList>
            <person name="Goeker M."/>
        </authorList>
    </citation>
    <scope>NUCLEOTIDE SEQUENCE [LARGE SCALE GENOMIC DNA]</scope>
    <source>
        <strain evidence="5 6">DSM 28354</strain>
    </source>
</reference>
<dbReference type="OrthoDB" id="9806701at2"/>
<feature type="chain" id="PRO_5015786374" evidence="4">
    <location>
        <begin position="21"/>
        <end position="424"/>
    </location>
</feature>
<dbReference type="InterPro" id="IPR017853">
    <property type="entry name" value="GH"/>
</dbReference>
<name>A0A2T0RTX6_9BACT</name>
<dbReference type="GO" id="GO:0006665">
    <property type="term" value="P:sphingolipid metabolic process"/>
    <property type="evidence" value="ECO:0007669"/>
    <property type="project" value="InterPro"/>
</dbReference>
<evidence type="ECO:0000313" key="6">
    <source>
        <dbReference type="Proteomes" id="UP000238375"/>
    </source>
</evidence>
<proteinExistence type="inferred from homology"/>
<dbReference type="GO" id="GO:0016020">
    <property type="term" value="C:membrane"/>
    <property type="evidence" value="ECO:0007669"/>
    <property type="project" value="GOC"/>
</dbReference>
<keyword evidence="6" id="KW-1185">Reference proteome</keyword>
<dbReference type="Proteomes" id="UP000238375">
    <property type="component" value="Unassembled WGS sequence"/>
</dbReference>
<dbReference type="GO" id="GO:0004348">
    <property type="term" value="F:glucosylceramidase activity"/>
    <property type="evidence" value="ECO:0007669"/>
    <property type="project" value="InterPro"/>
</dbReference>
<dbReference type="InterPro" id="IPR001139">
    <property type="entry name" value="Glyco_hydro_30"/>
</dbReference>
<dbReference type="Gene3D" id="2.60.40.1180">
    <property type="entry name" value="Golgi alpha-mannosidase II"/>
    <property type="match status" value="1"/>
</dbReference>
<gene>
    <name evidence="5" type="ORF">CLV58_13928</name>
</gene>
<dbReference type="RefSeq" id="WP_106140758.1">
    <property type="nucleotide sequence ID" value="NZ_PVTE01000039.1"/>
</dbReference>
<organism evidence="5 6">
    <name type="scientific">Spirosoma oryzae</name>
    <dbReference type="NCBI Taxonomy" id="1469603"/>
    <lineage>
        <taxon>Bacteria</taxon>
        <taxon>Pseudomonadati</taxon>
        <taxon>Bacteroidota</taxon>
        <taxon>Cytophagia</taxon>
        <taxon>Cytophagales</taxon>
        <taxon>Cytophagaceae</taxon>
        <taxon>Spirosoma</taxon>
    </lineage>
</organism>
<dbReference type="SUPFAM" id="SSF51445">
    <property type="entry name" value="(Trans)glycosidases"/>
    <property type="match status" value="1"/>
</dbReference>
<dbReference type="EMBL" id="PVTE01000039">
    <property type="protein sequence ID" value="PRY24560.1"/>
    <property type="molecule type" value="Genomic_DNA"/>
</dbReference>
<evidence type="ECO:0000256" key="1">
    <source>
        <dbReference type="ARBA" id="ARBA00005382"/>
    </source>
</evidence>
<dbReference type="PROSITE" id="PS51257">
    <property type="entry name" value="PROKAR_LIPOPROTEIN"/>
    <property type="match status" value="1"/>
</dbReference>
<sequence length="424" mass="46393">MKTTLYVLALAGLLSGCTKPAEEPTPPTVKFELKPQTTYQTITGFGGANRMWGTQTLQASDAAKAFETGDGQLGLSLFRVRLSSNKNDWPLIVESIKEANKRNVKVLACPWSPPPALKSNNSDVGGRLLPENYKAFKDYINEYVAYMASKGAKIDAVSIQNEPDWSPSYESCDWTAAEMIAFLKAPGQITGVKVVAPESLNFNAQMTNALLSDADAAARFDVVAGHTYGAGGTATFPTAIQQKKEIWMTEYLLNLNTGNTGTVPWASRSAHDKWLESLDMLTGVHNGMSSNWNAYIWWYLQRYYSFIGDGEQGTTNGEVQKRGYAFSHFSRFVRPGAVRIDVAATANYFLKVTAYKSGNQTIVEIINTNNYPVKNVQFSGLSASSATTYTTTETATLDKKTLTVSGNTLTLDFPVESMTTLVIN</sequence>
<comment type="caution">
    <text evidence="5">The sequence shown here is derived from an EMBL/GenBank/DDBJ whole genome shotgun (WGS) entry which is preliminary data.</text>
</comment>